<sequence length="115" mass="13361">MKQENTEITLAEAQEKVDHWIKTVGVRYFNELTNMTILMEEVGELARIMSRTYGEQSFKESDKGKDLGDEMADVLWVLICLANQTGVDLTQALQKNFEKKNIRDLDRHKNNEKLK</sequence>
<keyword evidence="3" id="KW-1185">Reference proteome</keyword>
<name>A0ABV8AV43_9BACT</name>
<dbReference type="InterPro" id="IPR012359">
    <property type="entry name" value="MazG-related_YpjD"/>
</dbReference>
<dbReference type="PANTHER" id="PTHR42692:SF1">
    <property type="entry name" value="NUCLEOTIDE PYROPHOSPHOHYDROLASE"/>
    <property type="match status" value="1"/>
</dbReference>
<dbReference type="RefSeq" id="WP_377906006.1">
    <property type="nucleotide sequence ID" value="NZ_JBHRZS010000007.1"/>
</dbReference>
<dbReference type="SUPFAM" id="SSF101386">
    <property type="entry name" value="all-alpha NTP pyrophosphatases"/>
    <property type="match status" value="1"/>
</dbReference>
<dbReference type="CDD" id="cd11531">
    <property type="entry name" value="NTP-PPase_BsYpjD"/>
    <property type="match status" value="1"/>
</dbReference>
<dbReference type="InterPro" id="IPR047046">
    <property type="entry name" value="YpjD/YvdC"/>
</dbReference>
<protein>
    <submittedName>
        <fullName evidence="2">Nucleotide pyrophosphohydrolase</fullName>
    </submittedName>
</protein>
<dbReference type="Pfam" id="PF03819">
    <property type="entry name" value="MazG"/>
    <property type="match status" value="1"/>
</dbReference>
<proteinExistence type="predicted"/>
<dbReference type="PIRSF" id="PIRSF029904">
    <property type="entry name" value="UCP029904_pph"/>
    <property type="match status" value="1"/>
</dbReference>
<dbReference type="Gene3D" id="1.10.287.1080">
    <property type="entry name" value="MazG-like"/>
    <property type="match status" value="1"/>
</dbReference>
<feature type="domain" description="NTP pyrophosphohydrolase MazG-like" evidence="1">
    <location>
        <begin position="30"/>
        <end position="104"/>
    </location>
</feature>
<evidence type="ECO:0000313" key="3">
    <source>
        <dbReference type="Proteomes" id="UP001595805"/>
    </source>
</evidence>
<dbReference type="EMBL" id="JBHRZS010000007">
    <property type="protein sequence ID" value="MFC3880649.1"/>
    <property type="molecule type" value="Genomic_DNA"/>
</dbReference>
<organism evidence="2 3">
    <name type="scientific">Algoriphagus namhaensis</name>
    <dbReference type="NCBI Taxonomy" id="915353"/>
    <lineage>
        <taxon>Bacteria</taxon>
        <taxon>Pseudomonadati</taxon>
        <taxon>Bacteroidota</taxon>
        <taxon>Cytophagia</taxon>
        <taxon>Cytophagales</taxon>
        <taxon>Cyclobacteriaceae</taxon>
        <taxon>Algoriphagus</taxon>
    </lineage>
</organism>
<dbReference type="InterPro" id="IPR004518">
    <property type="entry name" value="MazG-like_dom"/>
</dbReference>
<gene>
    <name evidence="2" type="ORF">ACFOSV_10695</name>
</gene>
<dbReference type="Proteomes" id="UP001595805">
    <property type="component" value="Unassembled WGS sequence"/>
</dbReference>
<reference evidence="3" key="1">
    <citation type="journal article" date="2019" name="Int. J. Syst. Evol. Microbiol.">
        <title>The Global Catalogue of Microorganisms (GCM) 10K type strain sequencing project: providing services to taxonomists for standard genome sequencing and annotation.</title>
        <authorList>
            <consortium name="The Broad Institute Genomics Platform"/>
            <consortium name="The Broad Institute Genome Sequencing Center for Infectious Disease"/>
            <person name="Wu L."/>
            <person name="Ma J."/>
        </authorList>
    </citation>
    <scope>NUCLEOTIDE SEQUENCE [LARGE SCALE GENOMIC DNA]</scope>
    <source>
        <strain evidence="3">CCUG 60523</strain>
    </source>
</reference>
<evidence type="ECO:0000259" key="1">
    <source>
        <dbReference type="Pfam" id="PF03819"/>
    </source>
</evidence>
<accession>A0ABV8AV43</accession>
<dbReference type="PANTHER" id="PTHR42692">
    <property type="entry name" value="NUCLEOTIDE PYROPHOSPHOHYDROLASE"/>
    <property type="match status" value="1"/>
</dbReference>
<evidence type="ECO:0000313" key="2">
    <source>
        <dbReference type="EMBL" id="MFC3880649.1"/>
    </source>
</evidence>
<comment type="caution">
    <text evidence="2">The sequence shown here is derived from an EMBL/GenBank/DDBJ whole genome shotgun (WGS) entry which is preliminary data.</text>
</comment>